<keyword evidence="2" id="KW-1133">Transmembrane helix</keyword>
<name>D2SA43_GEOOG</name>
<reference evidence="4" key="2">
    <citation type="submission" date="2010-01" db="EMBL/GenBank/DDBJ databases">
        <title>The complete genome of Geodermatophilus obscurus DSM 43160.</title>
        <authorList>
            <consortium name="US DOE Joint Genome Institute (JGI-PGF)"/>
            <person name="Lucas S."/>
            <person name="Copeland A."/>
            <person name="Lapidus A."/>
            <person name="Glavina del Rio T."/>
            <person name="Dalin E."/>
            <person name="Tice H."/>
            <person name="Bruce D."/>
            <person name="Goodwin L."/>
            <person name="Pitluck S."/>
            <person name="Kyrpides N."/>
            <person name="Mavromatis K."/>
            <person name="Ivanova N."/>
            <person name="Munk A.C."/>
            <person name="Brettin T."/>
            <person name="Detter J.C."/>
            <person name="Han C."/>
            <person name="Larimer F."/>
            <person name="Land M."/>
            <person name="Hauser L."/>
            <person name="Markowitz V."/>
            <person name="Cheng J.-F."/>
            <person name="Hugenholtz P."/>
            <person name="Woyke T."/>
            <person name="Wu D."/>
            <person name="Jando M."/>
            <person name="Schneider S."/>
            <person name="Klenk H.-P."/>
            <person name="Eisen J.A."/>
        </authorList>
    </citation>
    <scope>NUCLEOTIDE SEQUENCE [LARGE SCALE GENOMIC DNA]</scope>
    <source>
        <strain evidence="4">ATCC 25078 / DSM 43160 / JCM 3152 / KCC A-0152 / KCTC 9177 / NBRC 13315 / NRRL B-3577 / G-20</strain>
    </source>
</reference>
<evidence type="ECO:0000256" key="2">
    <source>
        <dbReference type="SAM" id="Phobius"/>
    </source>
</evidence>
<keyword evidence="2" id="KW-0472">Membrane</keyword>
<feature type="region of interest" description="Disordered" evidence="1">
    <location>
        <begin position="70"/>
        <end position="200"/>
    </location>
</feature>
<gene>
    <name evidence="3" type="ordered locus">Gobs_3253</name>
</gene>
<dbReference type="EMBL" id="CP001867">
    <property type="protein sequence ID" value="ADB75858.1"/>
    <property type="molecule type" value="Genomic_DNA"/>
</dbReference>
<feature type="transmembrane region" description="Helical" evidence="2">
    <location>
        <begin position="41"/>
        <end position="63"/>
    </location>
</feature>
<feature type="compositionally biased region" description="Low complexity" evidence="1">
    <location>
        <begin position="76"/>
        <end position="93"/>
    </location>
</feature>
<dbReference type="KEGG" id="gob:Gobs_3253"/>
<reference evidence="3 4" key="1">
    <citation type="journal article" date="2010" name="Stand. Genomic Sci.">
        <title>Complete genome sequence of Geodermatophilus obscurus type strain (G-20).</title>
        <authorList>
            <person name="Ivanova N."/>
            <person name="Sikorski J."/>
            <person name="Jando M."/>
            <person name="Munk C."/>
            <person name="Lapidus A."/>
            <person name="Glavina Del Rio T."/>
            <person name="Copeland A."/>
            <person name="Tice H."/>
            <person name="Cheng J.-F."/>
            <person name="Lucas S."/>
            <person name="Chen F."/>
            <person name="Nolan M."/>
            <person name="Bruce D."/>
            <person name="Goodwin L."/>
            <person name="Pitluck S."/>
            <person name="Mavromatis K."/>
            <person name="Mikhailova N."/>
            <person name="Pati A."/>
            <person name="Chen A."/>
            <person name="Palaniappan K."/>
            <person name="Land M."/>
            <person name="Hauser L."/>
            <person name="Chang Y.-J."/>
            <person name="Jeffries C.D."/>
            <person name="Meincke L."/>
            <person name="Brettin T."/>
            <person name="Detter J.C."/>
            <person name="Detter J.C."/>
            <person name="Rohde M."/>
            <person name="Goeker M."/>
            <person name="Bristow J."/>
            <person name="Eisen J.A."/>
            <person name="Markowitz V."/>
            <person name="Hugenholtz P."/>
            <person name="Kyrpides N.C."/>
            <person name="Klenk H.-P."/>
        </authorList>
    </citation>
    <scope>NUCLEOTIDE SEQUENCE [LARGE SCALE GENOMIC DNA]</scope>
    <source>
        <strain evidence="4">ATCC 25078 / DSM 43160 / JCM 3152 / KCC A-0152 / KCTC 9177 / NBRC 13315 / NRRL B-3577 / G-20</strain>
    </source>
</reference>
<feature type="compositionally biased region" description="Low complexity" evidence="1">
    <location>
        <begin position="102"/>
        <end position="126"/>
    </location>
</feature>
<keyword evidence="2" id="KW-0812">Transmembrane</keyword>
<feature type="compositionally biased region" description="Basic and acidic residues" evidence="1">
    <location>
        <begin position="168"/>
        <end position="187"/>
    </location>
</feature>
<proteinExistence type="predicted"/>
<dbReference type="AlphaFoldDB" id="D2SA43"/>
<organism evidence="3 4">
    <name type="scientific">Geodermatophilus obscurus (strain ATCC 25078 / DSM 43160 / JCM 3152 / CCUG 61914 / KCC A-0152 / KCTC 9177 / NBRC 13315 / NRRL B-3577 / G-20)</name>
    <dbReference type="NCBI Taxonomy" id="526225"/>
    <lineage>
        <taxon>Bacteria</taxon>
        <taxon>Bacillati</taxon>
        <taxon>Actinomycetota</taxon>
        <taxon>Actinomycetes</taxon>
        <taxon>Geodermatophilales</taxon>
        <taxon>Geodermatophilaceae</taxon>
        <taxon>Geodermatophilus</taxon>
    </lineage>
</organism>
<accession>D2SA43</accession>
<dbReference type="Proteomes" id="UP000001382">
    <property type="component" value="Chromosome"/>
</dbReference>
<feature type="compositionally biased region" description="Low complexity" evidence="1">
    <location>
        <begin position="150"/>
        <end position="166"/>
    </location>
</feature>
<dbReference type="eggNOG" id="ENOG5032YYX">
    <property type="taxonomic scope" value="Bacteria"/>
</dbReference>
<evidence type="ECO:0000313" key="3">
    <source>
        <dbReference type="EMBL" id="ADB75858.1"/>
    </source>
</evidence>
<feature type="transmembrane region" description="Helical" evidence="2">
    <location>
        <begin position="15"/>
        <end position="35"/>
    </location>
</feature>
<sequence length="276" mass="28532">MEGVDGCGPGYSRRVILAAGLLVLLGLGLFVGGIVAGLVALYWGCVAACGLAAVLLVVARLRMAREAGDFDRRAAESASRAGTTTSGPATGTRLPEAPYTAPQPVVDPEPAEAATAAPAGATAVRAPEAKPEPAGATALRMPEGEPEPEPSVQEPPATVPPTTAEANGHADEHIPARRGAHEPRESPTDATTGEPGEEDVEVTDLLLVVDLGDEVLVVDEHPRYHLAGCPFLDGRDVVGLPMVEARADGFTPCATCRPVRHLADTERSRRQAARGN</sequence>
<dbReference type="STRING" id="526225.Gobs_3253"/>
<dbReference type="HOGENOM" id="CLU_082043_0_0_11"/>
<evidence type="ECO:0000256" key="1">
    <source>
        <dbReference type="SAM" id="MobiDB-lite"/>
    </source>
</evidence>
<keyword evidence="4" id="KW-1185">Reference proteome</keyword>
<evidence type="ECO:0000313" key="4">
    <source>
        <dbReference type="Proteomes" id="UP000001382"/>
    </source>
</evidence>
<protein>
    <submittedName>
        <fullName evidence="3">Uncharacterized protein</fullName>
    </submittedName>
</protein>